<name>A0A9P5S843_9FUNG</name>
<organism evidence="1 2">
    <name type="scientific">Podila minutissima</name>
    <dbReference type="NCBI Taxonomy" id="64525"/>
    <lineage>
        <taxon>Eukaryota</taxon>
        <taxon>Fungi</taxon>
        <taxon>Fungi incertae sedis</taxon>
        <taxon>Mucoromycota</taxon>
        <taxon>Mortierellomycotina</taxon>
        <taxon>Mortierellomycetes</taxon>
        <taxon>Mortierellales</taxon>
        <taxon>Mortierellaceae</taxon>
        <taxon>Podila</taxon>
    </lineage>
</organism>
<keyword evidence="2" id="KW-1185">Reference proteome</keyword>
<feature type="non-terminal residue" evidence="1">
    <location>
        <position position="72"/>
    </location>
</feature>
<sequence>MQVQYSPSELKNLLQLREVQLIQGRFGLTELVEFLHDPPANLFTVDLGFVDYFNDCKTLAQAILPSSGSRDL</sequence>
<accession>A0A9P5S843</accession>
<dbReference type="Proteomes" id="UP000696485">
    <property type="component" value="Unassembled WGS sequence"/>
</dbReference>
<protein>
    <submittedName>
        <fullName evidence="1">Uncharacterized protein</fullName>
    </submittedName>
</protein>
<reference evidence="1" key="1">
    <citation type="journal article" date="2020" name="Fungal Divers.">
        <title>Resolving the Mortierellaceae phylogeny through synthesis of multi-gene phylogenetics and phylogenomics.</title>
        <authorList>
            <person name="Vandepol N."/>
            <person name="Liber J."/>
            <person name="Desiro A."/>
            <person name="Na H."/>
            <person name="Kennedy M."/>
            <person name="Barry K."/>
            <person name="Grigoriev I.V."/>
            <person name="Miller A.N."/>
            <person name="O'Donnell K."/>
            <person name="Stajich J.E."/>
            <person name="Bonito G."/>
        </authorList>
    </citation>
    <scope>NUCLEOTIDE SEQUENCE</scope>
    <source>
        <strain evidence="1">NVP1</strain>
    </source>
</reference>
<gene>
    <name evidence="1" type="ORF">BG006_003938</name>
</gene>
<evidence type="ECO:0000313" key="2">
    <source>
        <dbReference type="Proteomes" id="UP000696485"/>
    </source>
</evidence>
<proteinExistence type="predicted"/>
<dbReference type="AlphaFoldDB" id="A0A9P5S843"/>
<evidence type="ECO:0000313" key="1">
    <source>
        <dbReference type="EMBL" id="KAF9314451.1"/>
    </source>
</evidence>
<dbReference type="EMBL" id="JAAAUY010002182">
    <property type="protein sequence ID" value="KAF9314451.1"/>
    <property type="molecule type" value="Genomic_DNA"/>
</dbReference>
<comment type="caution">
    <text evidence="1">The sequence shown here is derived from an EMBL/GenBank/DDBJ whole genome shotgun (WGS) entry which is preliminary data.</text>
</comment>